<evidence type="ECO:0000256" key="4">
    <source>
        <dbReference type="ARBA" id="ARBA00022989"/>
    </source>
</evidence>
<keyword evidence="2 6" id="KW-0812">Transmembrane</keyword>
<feature type="transmembrane region" description="Helical" evidence="6">
    <location>
        <begin position="12"/>
        <end position="35"/>
    </location>
</feature>
<comment type="subcellular location">
    <subcellularLocation>
        <location evidence="1">Membrane</location>
        <topology evidence="1">Multi-pass membrane protein</topology>
    </subcellularLocation>
</comment>
<dbReference type="Pfam" id="PF01098">
    <property type="entry name" value="FTSW_RODA_SPOVE"/>
    <property type="match status" value="1"/>
</dbReference>
<feature type="transmembrane region" description="Helical" evidence="6">
    <location>
        <begin position="136"/>
        <end position="155"/>
    </location>
</feature>
<sequence length="384" mass="43342">MLTRRFFREFDYILLFTVLAISVLSTVAIYSTTINRSGMEDWYQKQLIWEIISFVCMIAFAILDYRILRGFLSWIGYGICLILLVCVFFYPAKNGAQCWITLPGGMQFQPSELTKIFVILTISRYMTKAKQKNESFGFKHFFVIFMINIVPFLLILKQPHLGQALTLVGITGAMMVLFLSRKQLVYYTLIVAAGLTVIILAKTVFTEQSIEFVDKLPFLNHQKERIVTFLDPEIEKMGASYQVTQAKLAIGSGQLVGRGIINGTATQGNWVPEQWTDFIFSAIGEELGFLGGSVLLTLFFVFLYRLTVIAGQTNDFFSTSFITGVIGMFTFQIVENVGMNLAMMPVTGITLPFVSYGGTSLLTNFVIVGMVLSMKHRSKELFFD</sequence>
<dbReference type="InterPro" id="IPR011923">
    <property type="entry name" value="RodA/MrdB"/>
</dbReference>
<evidence type="ECO:0000256" key="2">
    <source>
        <dbReference type="ARBA" id="ARBA00022692"/>
    </source>
</evidence>
<comment type="caution">
    <text evidence="7">The sequence shown here is derived from an EMBL/GenBank/DDBJ whole genome shotgun (WGS) entry which is preliminary data.</text>
</comment>
<dbReference type="GO" id="GO:0015648">
    <property type="term" value="F:lipid-linked peptidoglycan transporter activity"/>
    <property type="evidence" value="ECO:0007669"/>
    <property type="project" value="TreeGrafter"/>
</dbReference>
<dbReference type="STRING" id="54915.ADS79_03485"/>
<dbReference type="GO" id="GO:0005886">
    <property type="term" value="C:plasma membrane"/>
    <property type="evidence" value="ECO:0007669"/>
    <property type="project" value="TreeGrafter"/>
</dbReference>
<evidence type="ECO:0000256" key="3">
    <source>
        <dbReference type="ARBA" id="ARBA00022960"/>
    </source>
</evidence>
<protein>
    <recommendedName>
        <fullName evidence="9">Rod shape-determining protein RodA</fullName>
    </recommendedName>
</protein>
<dbReference type="AlphaFoldDB" id="A0A0K9YZV6"/>
<accession>A0A0K9YZV6</accession>
<feature type="transmembrane region" description="Helical" evidence="6">
    <location>
        <begin position="316"/>
        <end position="334"/>
    </location>
</feature>
<dbReference type="GO" id="GO:0051301">
    <property type="term" value="P:cell division"/>
    <property type="evidence" value="ECO:0007669"/>
    <property type="project" value="InterPro"/>
</dbReference>
<dbReference type="PANTHER" id="PTHR30474">
    <property type="entry name" value="CELL CYCLE PROTEIN"/>
    <property type="match status" value="1"/>
</dbReference>
<proteinExistence type="predicted"/>
<dbReference type="GO" id="GO:0032153">
    <property type="term" value="C:cell division site"/>
    <property type="evidence" value="ECO:0007669"/>
    <property type="project" value="TreeGrafter"/>
</dbReference>
<evidence type="ECO:0000256" key="6">
    <source>
        <dbReference type="SAM" id="Phobius"/>
    </source>
</evidence>
<organism evidence="7 8">
    <name type="scientific">Brevibacillus reuszeri</name>
    <dbReference type="NCBI Taxonomy" id="54915"/>
    <lineage>
        <taxon>Bacteria</taxon>
        <taxon>Bacillati</taxon>
        <taxon>Bacillota</taxon>
        <taxon>Bacilli</taxon>
        <taxon>Bacillales</taxon>
        <taxon>Paenibacillaceae</taxon>
        <taxon>Brevibacillus</taxon>
    </lineage>
</organism>
<evidence type="ECO:0000256" key="1">
    <source>
        <dbReference type="ARBA" id="ARBA00004141"/>
    </source>
</evidence>
<keyword evidence="5 6" id="KW-0472">Membrane</keyword>
<dbReference type="Proteomes" id="UP000036834">
    <property type="component" value="Unassembled WGS sequence"/>
</dbReference>
<reference evidence="8" key="1">
    <citation type="submission" date="2015-07" db="EMBL/GenBank/DDBJ databases">
        <title>Genome sequencing project for genomic taxonomy and phylogenomics of Bacillus-like bacteria.</title>
        <authorList>
            <person name="Liu B."/>
            <person name="Wang J."/>
            <person name="Zhu Y."/>
            <person name="Liu G."/>
            <person name="Chen Q."/>
            <person name="Chen Z."/>
            <person name="Lan J."/>
            <person name="Che J."/>
            <person name="Ge C."/>
            <person name="Shi H."/>
            <person name="Pan Z."/>
            <person name="Liu X."/>
        </authorList>
    </citation>
    <scope>NUCLEOTIDE SEQUENCE [LARGE SCALE GENOMIC DNA]</scope>
    <source>
        <strain evidence="8">DSM 9887</strain>
    </source>
</reference>
<dbReference type="PANTHER" id="PTHR30474:SF1">
    <property type="entry name" value="PEPTIDOGLYCAN GLYCOSYLTRANSFERASE MRDB"/>
    <property type="match status" value="1"/>
</dbReference>
<evidence type="ECO:0008006" key="9">
    <source>
        <dbReference type="Google" id="ProtNLM"/>
    </source>
</evidence>
<feature type="transmembrane region" description="Helical" evidence="6">
    <location>
        <begin position="74"/>
        <end position="92"/>
    </location>
</feature>
<dbReference type="GO" id="GO:0008360">
    <property type="term" value="P:regulation of cell shape"/>
    <property type="evidence" value="ECO:0007669"/>
    <property type="project" value="UniProtKB-KW"/>
</dbReference>
<name>A0A0K9YZV6_9BACL</name>
<evidence type="ECO:0000313" key="8">
    <source>
        <dbReference type="Proteomes" id="UP000036834"/>
    </source>
</evidence>
<dbReference type="EMBL" id="LGIQ01000004">
    <property type="protein sequence ID" value="KNB74234.1"/>
    <property type="molecule type" value="Genomic_DNA"/>
</dbReference>
<keyword evidence="3" id="KW-0133">Cell shape</keyword>
<keyword evidence="4 6" id="KW-1133">Transmembrane helix</keyword>
<feature type="transmembrane region" description="Helical" evidence="6">
    <location>
        <begin position="287"/>
        <end position="304"/>
    </location>
</feature>
<gene>
    <name evidence="7" type="ORF">ADS79_03485</name>
</gene>
<feature type="transmembrane region" description="Helical" evidence="6">
    <location>
        <begin position="354"/>
        <end position="372"/>
    </location>
</feature>
<dbReference type="NCBIfam" id="TIGR02210">
    <property type="entry name" value="rodA_shape"/>
    <property type="match status" value="1"/>
</dbReference>
<feature type="transmembrane region" description="Helical" evidence="6">
    <location>
        <begin position="47"/>
        <end position="68"/>
    </location>
</feature>
<dbReference type="PATRIC" id="fig|54915.3.peg.6068"/>
<dbReference type="InterPro" id="IPR001182">
    <property type="entry name" value="FtsW/RodA"/>
</dbReference>
<evidence type="ECO:0000313" key="7">
    <source>
        <dbReference type="EMBL" id="KNB74234.1"/>
    </source>
</evidence>
<evidence type="ECO:0000256" key="5">
    <source>
        <dbReference type="ARBA" id="ARBA00023136"/>
    </source>
</evidence>
<feature type="transmembrane region" description="Helical" evidence="6">
    <location>
        <begin position="184"/>
        <end position="205"/>
    </location>
</feature>
<feature type="transmembrane region" description="Helical" evidence="6">
    <location>
        <begin position="161"/>
        <end position="179"/>
    </location>
</feature>